<dbReference type="Proteomes" id="UP001598251">
    <property type="component" value="Unassembled WGS sequence"/>
</dbReference>
<accession>A0ABW6EMF8</accession>
<evidence type="ECO:0000313" key="2">
    <source>
        <dbReference type="Proteomes" id="UP001598251"/>
    </source>
</evidence>
<sequence>MAGRWKDFGRYGANGAPGAEALGIAIEGMVHGISSPVDSDRGLAARLNYLTKSDAGYEAMDRAGVHVSPRTLMAWLAEERTPNKANLARLDAAYWDLRRRNVATDLKARLNNDGRGTRVEINPVNQAGVEQKYKRDLAPRSINVRGVWDRAVDAWMDDDLDELDAVWDEVLDLIGSDYDGYSYVSSIGWAA</sequence>
<proteinExistence type="predicted"/>
<dbReference type="RefSeq" id="WP_280928337.1">
    <property type="nucleotide sequence ID" value="NZ_JBHXLY010000015.1"/>
</dbReference>
<protein>
    <submittedName>
        <fullName evidence="1">Transcriptional regulator</fullName>
    </submittedName>
</protein>
<evidence type="ECO:0000313" key="1">
    <source>
        <dbReference type="EMBL" id="MFD4216308.1"/>
    </source>
</evidence>
<organism evidence="1 2">
    <name type="scientific">Streptomyces sindenensis</name>
    <dbReference type="NCBI Taxonomy" id="67363"/>
    <lineage>
        <taxon>Bacteria</taxon>
        <taxon>Bacillati</taxon>
        <taxon>Actinomycetota</taxon>
        <taxon>Actinomycetes</taxon>
        <taxon>Kitasatosporales</taxon>
        <taxon>Streptomycetaceae</taxon>
        <taxon>Streptomyces</taxon>
    </lineage>
</organism>
<name>A0ABW6EMF8_9ACTN</name>
<gene>
    <name evidence="1" type="ORF">ACFWSS_25920</name>
</gene>
<comment type="caution">
    <text evidence="1">The sequence shown here is derived from an EMBL/GenBank/DDBJ whole genome shotgun (WGS) entry which is preliminary data.</text>
</comment>
<reference evidence="1 2" key="1">
    <citation type="submission" date="2024-09" db="EMBL/GenBank/DDBJ databases">
        <title>The Natural Products Discovery Center: Release of the First 8490 Sequenced Strains for Exploring Actinobacteria Biosynthetic Diversity.</title>
        <authorList>
            <person name="Kalkreuter E."/>
            <person name="Kautsar S.A."/>
            <person name="Yang D."/>
            <person name="Bader C.D."/>
            <person name="Teijaro C.N."/>
            <person name="Fluegel L."/>
            <person name="Davis C.M."/>
            <person name="Simpson J.R."/>
            <person name="Lauterbach L."/>
            <person name="Steele A.D."/>
            <person name="Gui C."/>
            <person name="Meng S."/>
            <person name="Li G."/>
            <person name="Viehrig K."/>
            <person name="Ye F."/>
            <person name="Su P."/>
            <person name="Kiefer A.F."/>
            <person name="Nichols A."/>
            <person name="Cepeda A.J."/>
            <person name="Yan W."/>
            <person name="Fan B."/>
            <person name="Jiang Y."/>
            <person name="Adhikari A."/>
            <person name="Zheng C.-J."/>
            <person name="Schuster L."/>
            <person name="Cowan T.M."/>
            <person name="Smanski M.J."/>
            <person name="Chevrette M.G."/>
            <person name="De Carvalho L.P.S."/>
            <person name="Shen B."/>
        </authorList>
    </citation>
    <scope>NUCLEOTIDE SEQUENCE [LARGE SCALE GENOMIC DNA]</scope>
    <source>
        <strain evidence="1 2">NPDC058546</strain>
    </source>
</reference>
<dbReference type="EMBL" id="JBHXOF010000019">
    <property type="protein sequence ID" value="MFD4216308.1"/>
    <property type="molecule type" value="Genomic_DNA"/>
</dbReference>
<keyword evidence="2" id="KW-1185">Reference proteome</keyword>